<proteinExistence type="predicted"/>
<organism evidence="1 2">
    <name type="scientific">Mycena pura</name>
    <dbReference type="NCBI Taxonomy" id="153505"/>
    <lineage>
        <taxon>Eukaryota</taxon>
        <taxon>Fungi</taxon>
        <taxon>Dikarya</taxon>
        <taxon>Basidiomycota</taxon>
        <taxon>Agaricomycotina</taxon>
        <taxon>Agaricomycetes</taxon>
        <taxon>Agaricomycetidae</taxon>
        <taxon>Agaricales</taxon>
        <taxon>Marasmiineae</taxon>
        <taxon>Mycenaceae</taxon>
        <taxon>Mycena</taxon>
    </lineage>
</organism>
<dbReference type="EMBL" id="JARJCW010000013">
    <property type="protein sequence ID" value="KAJ7217822.1"/>
    <property type="molecule type" value="Genomic_DNA"/>
</dbReference>
<evidence type="ECO:0000313" key="1">
    <source>
        <dbReference type="EMBL" id="KAJ7217822.1"/>
    </source>
</evidence>
<accession>A0AAD6VMX2</accession>
<feature type="non-terminal residue" evidence="1">
    <location>
        <position position="1"/>
    </location>
</feature>
<keyword evidence="2" id="KW-1185">Reference proteome</keyword>
<sequence>RFCEVPIFGRFKIRKFHSNVSGMKRLAGRDFEDTLQLIIKQCILPVIEGLGPAACKKYESILTEMWFMMCKWHGLAKLRMHTTSTLELFRQTTTELGDIVRRFQQQT</sequence>
<evidence type="ECO:0000313" key="2">
    <source>
        <dbReference type="Proteomes" id="UP001219525"/>
    </source>
</evidence>
<dbReference type="AlphaFoldDB" id="A0AAD6VMX2"/>
<reference evidence="1" key="1">
    <citation type="submission" date="2023-03" db="EMBL/GenBank/DDBJ databases">
        <title>Massive genome expansion in bonnet fungi (Mycena s.s.) driven by repeated elements and novel gene families across ecological guilds.</title>
        <authorList>
            <consortium name="Lawrence Berkeley National Laboratory"/>
            <person name="Harder C.B."/>
            <person name="Miyauchi S."/>
            <person name="Viragh M."/>
            <person name="Kuo A."/>
            <person name="Thoen E."/>
            <person name="Andreopoulos B."/>
            <person name="Lu D."/>
            <person name="Skrede I."/>
            <person name="Drula E."/>
            <person name="Henrissat B."/>
            <person name="Morin E."/>
            <person name="Kohler A."/>
            <person name="Barry K."/>
            <person name="LaButti K."/>
            <person name="Morin E."/>
            <person name="Salamov A."/>
            <person name="Lipzen A."/>
            <person name="Mereny Z."/>
            <person name="Hegedus B."/>
            <person name="Baldrian P."/>
            <person name="Stursova M."/>
            <person name="Weitz H."/>
            <person name="Taylor A."/>
            <person name="Grigoriev I.V."/>
            <person name="Nagy L.G."/>
            <person name="Martin F."/>
            <person name="Kauserud H."/>
        </authorList>
    </citation>
    <scope>NUCLEOTIDE SEQUENCE</scope>
    <source>
        <strain evidence="1">9144</strain>
    </source>
</reference>
<feature type="non-terminal residue" evidence="1">
    <location>
        <position position="107"/>
    </location>
</feature>
<name>A0AAD6VMX2_9AGAR</name>
<comment type="caution">
    <text evidence="1">The sequence shown here is derived from an EMBL/GenBank/DDBJ whole genome shotgun (WGS) entry which is preliminary data.</text>
</comment>
<dbReference type="Proteomes" id="UP001219525">
    <property type="component" value="Unassembled WGS sequence"/>
</dbReference>
<gene>
    <name evidence="1" type="ORF">GGX14DRAFT_342116</name>
</gene>
<protein>
    <submittedName>
        <fullName evidence="1">Uncharacterized protein</fullName>
    </submittedName>
</protein>